<keyword evidence="3" id="KW-1185">Reference proteome</keyword>
<dbReference type="Pfam" id="PF00561">
    <property type="entry name" value="Abhydrolase_1"/>
    <property type="match status" value="1"/>
</dbReference>
<dbReference type="SUPFAM" id="SSF53474">
    <property type="entry name" value="alpha/beta-Hydrolases"/>
    <property type="match status" value="1"/>
</dbReference>
<evidence type="ECO:0000313" key="2">
    <source>
        <dbReference type="EMBL" id="BBX03854.1"/>
    </source>
</evidence>
<organism evidence="2 3">
    <name type="scientific">Mycolicibacterium moriokaense</name>
    <dbReference type="NCBI Taxonomy" id="39691"/>
    <lineage>
        <taxon>Bacteria</taxon>
        <taxon>Bacillati</taxon>
        <taxon>Actinomycetota</taxon>
        <taxon>Actinomycetes</taxon>
        <taxon>Mycobacteriales</taxon>
        <taxon>Mycobacteriaceae</taxon>
        <taxon>Mycolicibacterium</taxon>
    </lineage>
</organism>
<reference evidence="2 3" key="1">
    <citation type="journal article" date="2019" name="Emerg. Microbes Infect.">
        <title>Comprehensive subspecies identification of 175 nontuberculous mycobacteria species based on 7547 genomic profiles.</title>
        <authorList>
            <person name="Matsumoto Y."/>
            <person name="Kinjo T."/>
            <person name="Motooka D."/>
            <person name="Nabeya D."/>
            <person name="Jung N."/>
            <person name="Uechi K."/>
            <person name="Horii T."/>
            <person name="Iida T."/>
            <person name="Fujita J."/>
            <person name="Nakamura S."/>
        </authorList>
    </citation>
    <scope>NUCLEOTIDE SEQUENCE [LARGE SCALE GENOMIC DNA]</scope>
    <source>
        <strain evidence="2 3">JCM 6375</strain>
    </source>
</reference>
<feature type="domain" description="AB hydrolase-1" evidence="1">
    <location>
        <begin position="2"/>
        <end position="80"/>
    </location>
</feature>
<protein>
    <recommendedName>
        <fullName evidence="1">AB hydrolase-1 domain-containing protein</fullName>
    </recommendedName>
</protein>
<dbReference type="InterPro" id="IPR029058">
    <property type="entry name" value="AB_hydrolase_fold"/>
</dbReference>
<dbReference type="RefSeq" id="WP_407664824.1">
    <property type="nucleotide sequence ID" value="NZ_AP022560.1"/>
</dbReference>
<accession>A0AAD1HF45</accession>
<gene>
    <name evidence="2" type="ORF">MMOR_47900</name>
</gene>
<evidence type="ECO:0000313" key="3">
    <source>
        <dbReference type="Proteomes" id="UP000466681"/>
    </source>
</evidence>
<sequence length="142" mass="14701">MLAATGFRVVAPFTRGYAPTGPAPDGDYHLGALMSDLIDLHKQLDGRADAVLIGHDWGCFTANGLAAYPGSPFGAYVSMARTPVLVLHGEQDGAVQVGYLDGVIDAPPPGSRVQTIPGAGHFLQVDQPEAVCAAILGYLGID</sequence>
<dbReference type="InterPro" id="IPR000073">
    <property type="entry name" value="AB_hydrolase_1"/>
</dbReference>
<dbReference type="Proteomes" id="UP000466681">
    <property type="component" value="Chromosome"/>
</dbReference>
<dbReference type="Gene3D" id="3.40.50.1820">
    <property type="entry name" value="alpha/beta hydrolase"/>
    <property type="match status" value="2"/>
</dbReference>
<proteinExistence type="predicted"/>
<dbReference type="KEGG" id="mmor:MMOR_47900"/>
<evidence type="ECO:0000259" key="1">
    <source>
        <dbReference type="Pfam" id="PF00561"/>
    </source>
</evidence>
<name>A0AAD1HF45_9MYCO</name>
<dbReference type="PANTHER" id="PTHR43329">
    <property type="entry name" value="EPOXIDE HYDROLASE"/>
    <property type="match status" value="1"/>
</dbReference>
<dbReference type="GO" id="GO:0003824">
    <property type="term" value="F:catalytic activity"/>
    <property type="evidence" value="ECO:0007669"/>
    <property type="project" value="UniProtKB-ARBA"/>
</dbReference>
<dbReference type="EMBL" id="AP022560">
    <property type="protein sequence ID" value="BBX03854.1"/>
    <property type="molecule type" value="Genomic_DNA"/>
</dbReference>
<dbReference type="AlphaFoldDB" id="A0AAD1HF45"/>